<dbReference type="EMBL" id="QZWG01000016">
    <property type="protein sequence ID" value="RZB61671.1"/>
    <property type="molecule type" value="Genomic_DNA"/>
</dbReference>
<evidence type="ECO:0000256" key="10">
    <source>
        <dbReference type="ARBA" id="ARBA00023170"/>
    </source>
</evidence>
<evidence type="ECO:0000256" key="6">
    <source>
        <dbReference type="ARBA" id="ARBA00022729"/>
    </source>
</evidence>
<dbReference type="InterPro" id="IPR001611">
    <property type="entry name" value="Leu-rich_rpt"/>
</dbReference>
<keyword evidence="6 13" id="KW-0732">Signal</keyword>
<dbReference type="Pfam" id="PF08263">
    <property type="entry name" value="LRRNT_2"/>
    <property type="match status" value="1"/>
</dbReference>
<dbReference type="InterPro" id="IPR013210">
    <property type="entry name" value="LRR_N_plant-typ"/>
</dbReference>
<dbReference type="PANTHER" id="PTHR48063:SF98">
    <property type="entry name" value="LRR RECEPTOR-LIKE SERINE_THREONINE-PROTEIN KINASE FLS2"/>
    <property type="match status" value="1"/>
</dbReference>
<dbReference type="InterPro" id="IPR032675">
    <property type="entry name" value="LRR_dom_sf"/>
</dbReference>
<feature type="transmembrane region" description="Helical" evidence="12">
    <location>
        <begin position="1823"/>
        <end position="1845"/>
    </location>
</feature>
<organism evidence="16 17">
    <name type="scientific">Glycine soja</name>
    <name type="common">Wild soybean</name>
    <dbReference type="NCBI Taxonomy" id="3848"/>
    <lineage>
        <taxon>Eukaryota</taxon>
        <taxon>Viridiplantae</taxon>
        <taxon>Streptophyta</taxon>
        <taxon>Embryophyta</taxon>
        <taxon>Tracheophyta</taxon>
        <taxon>Spermatophyta</taxon>
        <taxon>Magnoliopsida</taxon>
        <taxon>eudicotyledons</taxon>
        <taxon>Gunneridae</taxon>
        <taxon>Pentapetalae</taxon>
        <taxon>rosids</taxon>
        <taxon>fabids</taxon>
        <taxon>Fabales</taxon>
        <taxon>Fabaceae</taxon>
        <taxon>Papilionoideae</taxon>
        <taxon>50 kb inversion clade</taxon>
        <taxon>NPAAA clade</taxon>
        <taxon>indigoferoid/millettioid clade</taxon>
        <taxon>Phaseoleae</taxon>
        <taxon>Glycine</taxon>
        <taxon>Glycine subgen. Soja</taxon>
    </lineage>
</organism>
<dbReference type="InterPro" id="IPR055414">
    <property type="entry name" value="LRR_R13L4/SHOC2-like"/>
</dbReference>
<feature type="domain" description="Disease resistance R13L4/SHOC-2-like LRR" evidence="15">
    <location>
        <begin position="1099"/>
        <end position="1232"/>
    </location>
</feature>
<dbReference type="Pfam" id="PF23598">
    <property type="entry name" value="LRR_14"/>
    <property type="match status" value="2"/>
</dbReference>
<evidence type="ECO:0000256" key="5">
    <source>
        <dbReference type="ARBA" id="ARBA00022692"/>
    </source>
</evidence>
<feature type="signal peptide" evidence="13">
    <location>
        <begin position="1"/>
        <end position="19"/>
    </location>
</feature>
<dbReference type="SUPFAM" id="SSF52047">
    <property type="entry name" value="RNI-like"/>
    <property type="match status" value="1"/>
</dbReference>
<proteinExistence type="inferred from homology"/>
<keyword evidence="7" id="KW-0677">Repeat</keyword>
<dbReference type="SUPFAM" id="SSF52058">
    <property type="entry name" value="L domain-like"/>
    <property type="match status" value="6"/>
</dbReference>
<keyword evidence="4" id="KW-0433">Leucine-rich repeat</keyword>
<dbReference type="SMART" id="SM00369">
    <property type="entry name" value="LRR_TYP"/>
    <property type="match status" value="20"/>
</dbReference>
<name>A0A445GKC2_GLYSO</name>
<evidence type="ECO:0000256" key="7">
    <source>
        <dbReference type="ARBA" id="ARBA00022737"/>
    </source>
</evidence>
<dbReference type="InterPro" id="IPR046956">
    <property type="entry name" value="RLP23-like"/>
</dbReference>
<keyword evidence="9 12" id="KW-0472">Membrane</keyword>
<dbReference type="Gene3D" id="3.80.10.10">
    <property type="entry name" value="Ribonuclease Inhibitor"/>
    <property type="match status" value="10"/>
</dbReference>
<evidence type="ECO:0000256" key="1">
    <source>
        <dbReference type="ARBA" id="ARBA00004251"/>
    </source>
</evidence>
<accession>A0A445GKC2</accession>
<comment type="similarity">
    <text evidence="2">Belongs to the RLP family.</text>
</comment>
<evidence type="ECO:0000256" key="9">
    <source>
        <dbReference type="ARBA" id="ARBA00023136"/>
    </source>
</evidence>
<dbReference type="SMART" id="SM00365">
    <property type="entry name" value="LRR_SD22"/>
    <property type="match status" value="11"/>
</dbReference>
<feature type="domain" description="Disease resistance R13L4/SHOC-2-like LRR" evidence="15">
    <location>
        <begin position="270"/>
        <end position="454"/>
    </location>
</feature>
<keyword evidence="3" id="KW-1003">Cell membrane</keyword>
<dbReference type="PANTHER" id="PTHR48063">
    <property type="entry name" value="LRR RECEPTOR-LIKE KINASE"/>
    <property type="match status" value="1"/>
</dbReference>
<gene>
    <name evidence="16" type="ORF">D0Y65_044113</name>
</gene>
<evidence type="ECO:0000256" key="11">
    <source>
        <dbReference type="ARBA" id="ARBA00023180"/>
    </source>
</evidence>
<keyword evidence="5 12" id="KW-0812">Transmembrane</keyword>
<dbReference type="FunFam" id="3.80.10.10:FF:000111">
    <property type="entry name" value="LRR receptor-like serine/threonine-protein kinase ERECTA"/>
    <property type="match status" value="2"/>
</dbReference>
<keyword evidence="10 16" id="KW-0675">Receptor</keyword>
<dbReference type="Pfam" id="PF00560">
    <property type="entry name" value="LRR_1"/>
    <property type="match status" value="14"/>
</dbReference>
<keyword evidence="11" id="KW-0325">Glycoprotein</keyword>
<evidence type="ECO:0000313" key="16">
    <source>
        <dbReference type="EMBL" id="RZB61671.1"/>
    </source>
</evidence>
<dbReference type="GO" id="GO:0005886">
    <property type="term" value="C:plasma membrane"/>
    <property type="evidence" value="ECO:0007669"/>
    <property type="project" value="UniProtKB-SubCell"/>
</dbReference>
<dbReference type="PRINTS" id="PR00019">
    <property type="entry name" value="LEURICHRPT"/>
</dbReference>
<evidence type="ECO:0000259" key="14">
    <source>
        <dbReference type="Pfam" id="PF08263"/>
    </source>
</evidence>
<comment type="caution">
    <text evidence="16">The sequence shown here is derived from an EMBL/GenBank/DDBJ whole genome shotgun (WGS) entry which is preliminary data.</text>
</comment>
<keyword evidence="17" id="KW-1185">Reference proteome</keyword>
<dbReference type="Pfam" id="PF13855">
    <property type="entry name" value="LRR_8"/>
    <property type="match status" value="1"/>
</dbReference>
<evidence type="ECO:0000256" key="8">
    <source>
        <dbReference type="ARBA" id="ARBA00022989"/>
    </source>
</evidence>
<protein>
    <submittedName>
        <fullName evidence="16">Receptor-like protein EIX2</fullName>
    </submittedName>
</protein>
<comment type="subcellular location">
    <subcellularLocation>
        <location evidence="1">Cell membrane</location>
        <topology evidence="1">Single-pass type I membrane protein</topology>
    </subcellularLocation>
</comment>
<evidence type="ECO:0000256" key="12">
    <source>
        <dbReference type="SAM" id="Phobius"/>
    </source>
</evidence>
<evidence type="ECO:0000259" key="15">
    <source>
        <dbReference type="Pfam" id="PF23598"/>
    </source>
</evidence>
<evidence type="ECO:0000256" key="2">
    <source>
        <dbReference type="ARBA" id="ARBA00009592"/>
    </source>
</evidence>
<dbReference type="FunFam" id="3.80.10.10:FF:002789">
    <property type="entry name" value="Leucine Rich Repeat family protein"/>
    <property type="match status" value="1"/>
</dbReference>
<evidence type="ECO:0000256" key="13">
    <source>
        <dbReference type="SAM" id="SignalP"/>
    </source>
</evidence>
<evidence type="ECO:0000313" key="17">
    <source>
        <dbReference type="Proteomes" id="UP000289340"/>
    </source>
</evidence>
<keyword evidence="8 12" id="KW-1133">Transmembrane helix</keyword>
<dbReference type="FunFam" id="3.80.10.10:FF:000095">
    <property type="entry name" value="LRR receptor-like serine/threonine-protein kinase GSO1"/>
    <property type="match status" value="3"/>
</dbReference>
<evidence type="ECO:0000256" key="3">
    <source>
        <dbReference type="ARBA" id="ARBA00022475"/>
    </source>
</evidence>
<dbReference type="InterPro" id="IPR003591">
    <property type="entry name" value="Leu-rich_rpt_typical-subtyp"/>
</dbReference>
<feature type="chain" id="PRO_5019414594" evidence="13">
    <location>
        <begin position="20"/>
        <end position="1874"/>
    </location>
</feature>
<feature type="domain" description="Leucine-rich repeat-containing N-terminal plant-type" evidence="14">
    <location>
        <begin position="37"/>
        <end position="74"/>
    </location>
</feature>
<sequence length="1874" mass="207513">MAVLFATHVLLLILSTATTLHFSASKAARLNMTCSEKERNALLSFKHGLADPSNRLSSWSDKSDCCTWPGVHCNNTGKVMEINLDTPAGSPYRELSGEISPSLLELKYLNRLDLSSNYFVLTPIPSFLGSLESLRYLDLSLSGFMGLIPHQLGNLSNLQHLNLGYNYALQIDNLNWISRLSSLEYLDLSGSDLHKQGNWLQVLSALPSLSELHLESCQIDNLGPPKRKANFTHLQVLDLSINNLNQQIPSWLFNLSTTLVQLDLHSNLLQGQIPQIISSLQNIKNLDLQNNQLSGPLPDSLGQLKHLEVLNLSNNTFTCPIPSPFANLSSLRTLNLAHNRLNGTIPKSFEFLRNLQVLNLGTNSLTGDMPVTLGNLSNLVMLDLSSNLLEGSIKESNFVKLLKLKELRLSWTNLFLSVNSGWVPPFQLEYVLLSSFGIGPKFPEWLKRQSSVKVLTMSKAGIADLVPSWFWNWTSQIEFLDLSNNLLSGDLSNIFINCSVINLSSNLFKGTLPSVSANVEVLNVANNSISGTISPFLCGKENATNKLSVLDFSNNVLYGDLGHCWVHWQALVHLNLGSNNLSGVIPNSMGYLSQLESLLLDDNRFSGYIPSTLQNCSTMKFIDMGNNQLSDAIPDWMWEMQYLMVLRLRSNNFNGSITQKICQLSSLIVLDLGNNSLSGSIPNCLDDMKTMAGEDDFFANPLSYSYGSDFSYNHYKETLVLVPKGDELEYRDNLILVRMIDLSSNKLSGAIPSEISKLSALRFLNLSRNHLSGGIPNDMGKTKLLESLDLSLNNISGQIPQSLSDLSFLSVLNLSYNNLSGRIPTSTQLQSFEELSYTGNPELCGPPVTKNCTDKEELTESASVGHGDGNFFGTSEFYIGMGVGFAAGFWGFCSVVFFNRTWRRAYFHYLDHLRDLIYVIIVLKKLKKSETLIWVDFVECPKVILIGNLSNLVYLGLVGDSDVEPLFAENVEWLSSMWKLEYLDLSYANLSKAFHWLHTLQSLPSLTHLSLSGCLLPHYNEPSLLNFSSLQTLHLSDTSYSPAISFVPKWIFKLKKLVSLQLSYNEINDPIPGGIRNLTLLQNLDLSFNSFSSSIPDCLYGLHRLKFLNLMDNNLHGTISDALGNLTSLVELDLSGNQLEGTIPTSLGNLTSLVELDLSGNQLEGTIPTSLGNLTSLVELDLSGTQLEGNIPTSLGNLTSLVVLNLSYSQLEGNIPTSLGNLCNLRVIGLSYLKLNQQVNELLEILAPCISHGLTRLAVQSSRLSGNLTDHIGAFKNIVQLDFSNNLIGGALPRSFGKLSSLRYLDLSMNKFSGNPFESLRSLSKLLSLHIDGNLFHGVVKEDDLANLTSLTEFVASGNNLTLKVGPNWIPNFQLTYLEVTSWQLGPSFPLWIKSKNQLQYVGLSNTGIFGSIPTQMWEALSQVWYLNLSRNHIHGEIGTTLKNPISIPTIDLSSNHLCGKLPYLSSDVIQLDLSSNSFSESMNDFLCNDQEQPTHLEFLNLASNNLSGEIPDCWMNWTSLVDVNLQSNHFVGNLPQSMGSLADLQSLQIRNNTLSGIFPSSLKKNNQLISLDLGENNLSGTIPTWVGENLLNVKILRLRSNSFAGHIPNEICQMSLLQVLDLAQNNLSGNIPSCFSNLSAMTLKNQITDPRIYSEAQYGTSYSSMESIVSVLLWLKGRGDEYRNILGLVTSIDLSSNKLLGEIPREITYLNGLNFLNMSHNQLIGHIPQGIGNMRSLQSIDFSRNQLFGEIPPSIANLSFLSMLDLSYNHLKGNIPTGTQLQTFDASSFIGNNLCGPPLPINCSSNGKTHSYEGSDGHGVNWFFVSMTIGFIVGFWIVIAPLLICRSWRYAYFHFLDHVWFKLQSFRSGSITV</sequence>
<dbReference type="Proteomes" id="UP000289340">
    <property type="component" value="Chromosome 16"/>
</dbReference>
<evidence type="ECO:0000256" key="4">
    <source>
        <dbReference type="ARBA" id="ARBA00022614"/>
    </source>
</evidence>
<reference evidence="16 17" key="1">
    <citation type="submission" date="2018-09" db="EMBL/GenBank/DDBJ databases">
        <title>A high-quality reference genome of wild soybean provides a powerful tool to mine soybean genomes.</title>
        <authorList>
            <person name="Xie M."/>
            <person name="Chung C.Y.L."/>
            <person name="Li M.-W."/>
            <person name="Wong F.-L."/>
            <person name="Chan T.-F."/>
            <person name="Lam H.-M."/>
        </authorList>
    </citation>
    <scope>NUCLEOTIDE SEQUENCE [LARGE SCALE GENOMIC DNA]</scope>
    <source>
        <strain evidence="17">cv. W05</strain>
        <tissue evidence="16">Hypocotyl of etiolated seedlings</tissue>
    </source>
</reference>